<evidence type="ECO:0000313" key="4">
    <source>
        <dbReference type="Proteomes" id="UP000249645"/>
    </source>
</evidence>
<dbReference type="SUPFAM" id="SSF56112">
    <property type="entry name" value="Protein kinase-like (PK-like)"/>
    <property type="match status" value="1"/>
</dbReference>
<sequence>MDKQLLDAIIKKIEAKIDATFRLKSVRDAPSIGSGNKAYILDAEPISYFVKTNVGKPKDFFEKEVDGLHMLSIAVMRHLVVPRPLFWGEFEGYQFLVMEKISMKEPSTDFFEKLGFGMAQLHKNTNHFYGLQEDNYVGPDVQTNGKYESWGNFYTKCRVLPQMQKAFDNQRISADDVKKIENICIQLPSLLPQEKPSLLHGDFWIGNVSDTTQSIPSIFDPSVYYGNREIDIAMSSLMGGFDESFYASYNNEFPLTKGWQQRLGINQLYSILVLINNYGPDYYEKLKEVIKGY</sequence>
<dbReference type="PIRSF" id="PIRSF006221">
    <property type="entry name" value="Ketosamine-3-kinase"/>
    <property type="match status" value="1"/>
</dbReference>
<dbReference type="GO" id="GO:0016301">
    <property type="term" value="F:kinase activity"/>
    <property type="evidence" value="ECO:0007669"/>
    <property type="project" value="UniProtKB-UniRule"/>
</dbReference>
<dbReference type="Proteomes" id="UP000249645">
    <property type="component" value="Unassembled WGS sequence"/>
</dbReference>
<dbReference type="InterPro" id="IPR011009">
    <property type="entry name" value="Kinase-like_dom_sf"/>
</dbReference>
<dbReference type="PANTHER" id="PTHR12149:SF8">
    <property type="entry name" value="PROTEIN-RIBULOSAMINE 3-KINASE"/>
    <property type="match status" value="1"/>
</dbReference>
<evidence type="ECO:0000256" key="1">
    <source>
        <dbReference type="ARBA" id="ARBA00009460"/>
    </source>
</evidence>
<comment type="similarity">
    <text evidence="1 2">Belongs to the fructosamine kinase family.</text>
</comment>
<dbReference type="EMBL" id="QFOI01000002">
    <property type="protein sequence ID" value="PZP52610.1"/>
    <property type="molecule type" value="Genomic_DNA"/>
</dbReference>
<dbReference type="Gene3D" id="3.90.1200.10">
    <property type="match status" value="1"/>
</dbReference>
<dbReference type="Gene3D" id="3.30.200.20">
    <property type="entry name" value="Phosphorylase Kinase, domain 1"/>
    <property type="match status" value="1"/>
</dbReference>
<dbReference type="Pfam" id="PF03881">
    <property type="entry name" value="Fructosamin_kin"/>
    <property type="match status" value="1"/>
</dbReference>
<dbReference type="AlphaFoldDB" id="A0A2W5FFX3"/>
<protein>
    <recommendedName>
        <fullName evidence="5">Fructosamine/Ketosamine-3-kinase</fullName>
    </recommendedName>
</protein>
<dbReference type="PANTHER" id="PTHR12149">
    <property type="entry name" value="FRUCTOSAMINE 3 KINASE-RELATED PROTEIN"/>
    <property type="match status" value="1"/>
</dbReference>
<proteinExistence type="inferred from homology"/>
<name>A0A2W5FFX3_9SPHI</name>
<evidence type="ECO:0000313" key="3">
    <source>
        <dbReference type="EMBL" id="PZP52610.1"/>
    </source>
</evidence>
<evidence type="ECO:0008006" key="5">
    <source>
        <dbReference type="Google" id="ProtNLM"/>
    </source>
</evidence>
<organism evidence="3 4">
    <name type="scientific">Pseudopedobacter saltans</name>
    <dbReference type="NCBI Taxonomy" id="151895"/>
    <lineage>
        <taxon>Bacteria</taxon>
        <taxon>Pseudomonadati</taxon>
        <taxon>Bacteroidota</taxon>
        <taxon>Sphingobacteriia</taxon>
        <taxon>Sphingobacteriales</taxon>
        <taxon>Sphingobacteriaceae</taxon>
        <taxon>Pseudopedobacter</taxon>
    </lineage>
</organism>
<dbReference type="InterPro" id="IPR016477">
    <property type="entry name" value="Fructo-/Ketosamine-3-kinase"/>
</dbReference>
<accession>A0A2W5FFX3</accession>
<gene>
    <name evidence="3" type="ORF">DI598_00420</name>
</gene>
<evidence type="ECO:0000256" key="2">
    <source>
        <dbReference type="PIRNR" id="PIRNR006221"/>
    </source>
</evidence>
<comment type="caution">
    <text evidence="3">The sequence shown here is derived from an EMBL/GenBank/DDBJ whole genome shotgun (WGS) entry which is preliminary data.</text>
</comment>
<keyword evidence="2" id="KW-0808">Transferase</keyword>
<keyword evidence="2" id="KW-0418">Kinase</keyword>
<reference evidence="3 4" key="1">
    <citation type="submission" date="2017-11" db="EMBL/GenBank/DDBJ databases">
        <title>Infants hospitalized years apart are colonized by the same room-sourced microbial strains.</title>
        <authorList>
            <person name="Brooks B."/>
            <person name="Olm M.R."/>
            <person name="Firek B.A."/>
            <person name="Baker R."/>
            <person name="Thomas B.C."/>
            <person name="Morowitz M.J."/>
            <person name="Banfield J.F."/>
        </authorList>
    </citation>
    <scope>NUCLEOTIDE SEQUENCE [LARGE SCALE GENOMIC DNA]</scope>
    <source>
        <strain evidence="3">S2_009_000_R2_76</strain>
    </source>
</reference>